<dbReference type="InterPro" id="IPR046357">
    <property type="entry name" value="PPIase_dom_sf"/>
</dbReference>
<dbReference type="InterPro" id="IPR001179">
    <property type="entry name" value="PPIase_FKBP_dom"/>
</dbReference>
<feature type="signal peptide" evidence="6">
    <location>
        <begin position="1"/>
        <end position="19"/>
    </location>
</feature>
<feature type="chain" id="PRO_5035259765" description="peptidylprolyl isomerase" evidence="6">
    <location>
        <begin position="20"/>
        <end position="190"/>
    </location>
</feature>
<reference evidence="8" key="1">
    <citation type="submission" date="2021-05" db="EMBL/GenBank/DDBJ databases">
        <title>The genome of the haptophyte Pavlova lutheri (Diacronema luteri, Pavlovales) - a model for lipid biosynthesis in eukaryotic algae.</title>
        <authorList>
            <person name="Hulatt C.J."/>
            <person name="Posewitz M.C."/>
        </authorList>
    </citation>
    <scope>NUCLEOTIDE SEQUENCE</scope>
    <source>
        <strain evidence="8">NIVA-4/92</strain>
    </source>
</reference>
<dbReference type="EMBL" id="JAGTXO010000062">
    <property type="protein sequence ID" value="KAG8457844.1"/>
    <property type="molecule type" value="Genomic_DNA"/>
</dbReference>
<dbReference type="PANTHER" id="PTHR43811">
    <property type="entry name" value="FKBP-TYPE PEPTIDYL-PROLYL CIS-TRANS ISOMERASE FKPA"/>
    <property type="match status" value="1"/>
</dbReference>
<dbReference type="PROSITE" id="PS50059">
    <property type="entry name" value="FKBP_PPIASE"/>
    <property type="match status" value="1"/>
</dbReference>
<evidence type="ECO:0000256" key="2">
    <source>
        <dbReference type="ARBA" id="ARBA00013194"/>
    </source>
</evidence>
<dbReference type="Gene3D" id="3.10.50.40">
    <property type="match status" value="1"/>
</dbReference>
<dbReference type="Proteomes" id="UP000751190">
    <property type="component" value="Unassembled WGS sequence"/>
</dbReference>
<dbReference type="OrthoDB" id="77911at2759"/>
<accession>A0A8J5X4V7</accession>
<protein>
    <recommendedName>
        <fullName evidence="2 5">peptidylprolyl isomerase</fullName>
        <ecNumber evidence="2 5">5.2.1.8</ecNumber>
    </recommendedName>
</protein>
<dbReference type="OMA" id="SAWADET"/>
<evidence type="ECO:0000256" key="3">
    <source>
        <dbReference type="ARBA" id="ARBA00023110"/>
    </source>
</evidence>
<dbReference type="EC" id="5.2.1.8" evidence="2 5"/>
<evidence type="ECO:0000256" key="1">
    <source>
        <dbReference type="ARBA" id="ARBA00000971"/>
    </source>
</evidence>
<feature type="domain" description="PPIase FKBP-type" evidence="7">
    <location>
        <begin position="80"/>
        <end position="172"/>
    </location>
</feature>
<evidence type="ECO:0000313" key="8">
    <source>
        <dbReference type="EMBL" id="KAG8457844.1"/>
    </source>
</evidence>
<evidence type="ECO:0000256" key="6">
    <source>
        <dbReference type="SAM" id="SignalP"/>
    </source>
</evidence>
<evidence type="ECO:0000256" key="4">
    <source>
        <dbReference type="ARBA" id="ARBA00023235"/>
    </source>
</evidence>
<keyword evidence="3 5" id="KW-0697">Rotamase</keyword>
<keyword evidence="4 5" id="KW-0413">Isomerase</keyword>
<evidence type="ECO:0000256" key="5">
    <source>
        <dbReference type="PROSITE-ProRule" id="PRU00277"/>
    </source>
</evidence>
<sequence>MAMGRVLCALIALTVGAHGLAAGRSGASATRRQFFAGVSALSAAPMLAAVPALAGAATTTPSGVSYTVVTSGKGSAPAIGELAVLRWQASCKGVVFDDLFKTNDFYYHRVGSGNLVPGIEEVVLLMHAGDVWDVEVPGPLGFGAKGKKASPGQPSIPPNATLNYRLELLSVPGKDEDLIESIGGYEAAPQ</sequence>
<keyword evidence="6" id="KW-0732">Signal</keyword>
<comment type="catalytic activity">
    <reaction evidence="1 5">
        <text>[protein]-peptidylproline (omega=180) = [protein]-peptidylproline (omega=0)</text>
        <dbReference type="Rhea" id="RHEA:16237"/>
        <dbReference type="Rhea" id="RHEA-COMP:10747"/>
        <dbReference type="Rhea" id="RHEA-COMP:10748"/>
        <dbReference type="ChEBI" id="CHEBI:83833"/>
        <dbReference type="ChEBI" id="CHEBI:83834"/>
        <dbReference type="EC" id="5.2.1.8"/>
    </reaction>
</comment>
<evidence type="ECO:0000313" key="9">
    <source>
        <dbReference type="Proteomes" id="UP000751190"/>
    </source>
</evidence>
<name>A0A8J5X4V7_DIALT</name>
<proteinExistence type="predicted"/>
<organism evidence="8 9">
    <name type="scientific">Diacronema lutheri</name>
    <name type="common">Unicellular marine alga</name>
    <name type="synonym">Monochrysis lutheri</name>
    <dbReference type="NCBI Taxonomy" id="2081491"/>
    <lineage>
        <taxon>Eukaryota</taxon>
        <taxon>Haptista</taxon>
        <taxon>Haptophyta</taxon>
        <taxon>Pavlovophyceae</taxon>
        <taxon>Pavlovales</taxon>
        <taxon>Pavlovaceae</taxon>
        <taxon>Diacronema</taxon>
    </lineage>
</organism>
<dbReference type="Pfam" id="PF00254">
    <property type="entry name" value="FKBP_C"/>
    <property type="match status" value="1"/>
</dbReference>
<dbReference type="AlphaFoldDB" id="A0A8J5X4V7"/>
<dbReference type="PANTHER" id="PTHR43811:SF19">
    <property type="entry name" value="39 KDA FK506-BINDING NUCLEAR PROTEIN"/>
    <property type="match status" value="1"/>
</dbReference>
<evidence type="ECO:0000259" key="7">
    <source>
        <dbReference type="PROSITE" id="PS50059"/>
    </source>
</evidence>
<keyword evidence="9" id="KW-1185">Reference proteome</keyword>
<comment type="caution">
    <text evidence="8">The sequence shown here is derived from an EMBL/GenBank/DDBJ whole genome shotgun (WGS) entry which is preliminary data.</text>
</comment>
<gene>
    <name evidence="8" type="ORF">KFE25_005113</name>
</gene>
<dbReference type="GO" id="GO:0003755">
    <property type="term" value="F:peptidyl-prolyl cis-trans isomerase activity"/>
    <property type="evidence" value="ECO:0007669"/>
    <property type="project" value="UniProtKB-KW"/>
</dbReference>
<dbReference type="SUPFAM" id="SSF54534">
    <property type="entry name" value="FKBP-like"/>
    <property type="match status" value="1"/>
</dbReference>